<keyword evidence="1" id="KW-0430">Lectin</keyword>
<protein>
    <recommendedName>
        <fullName evidence="2">C-type lectin domain-containing protein</fullName>
    </recommendedName>
</protein>
<dbReference type="STRING" id="64144.ENSATEP00000004132"/>
<dbReference type="GO" id="GO:0030246">
    <property type="term" value="F:carbohydrate binding"/>
    <property type="evidence" value="ECO:0007669"/>
    <property type="project" value="UniProtKB-KW"/>
</dbReference>
<dbReference type="SMART" id="SM00034">
    <property type="entry name" value="CLECT"/>
    <property type="match status" value="1"/>
</dbReference>
<reference evidence="3" key="2">
    <citation type="submission" date="2025-08" db="UniProtKB">
        <authorList>
            <consortium name="Ensembl"/>
        </authorList>
    </citation>
    <scope>IDENTIFICATION</scope>
</reference>
<reference evidence="3" key="1">
    <citation type="submission" date="2021-04" db="EMBL/GenBank/DDBJ databases">
        <authorList>
            <consortium name="Wellcome Sanger Institute Data Sharing"/>
        </authorList>
    </citation>
    <scope>NUCLEOTIDE SEQUENCE [LARGE SCALE GENOMIC DNA]</scope>
</reference>
<dbReference type="InterPro" id="IPR001304">
    <property type="entry name" value="C-type_lectin-like"/>
</dbReference>
<keyword evidence="4" id="KW-1185">Reference proteome</keyword>
<dbReference type="CDD" id="cd03590">
    <property type="entry name" value="CLECT_DC-SIGN_like"/>
    <property type="match status" value="1"/>
</dbReference>
<dbReference type="PROSITE" id="PS50041">
    <property type="entry name" value="C_TYPE_LECTIN_2"/>
    <property type="match status" value="1"/>
</dbReference>
<dbReference type="Pfam" id="PF00059">
    <property type="entry name" value="Lectin_C"/>
    <property type="match status" value="1"/>
</dbReference>
<dbReference type="PANTHER" id="PTHR22803">
    <property type="entry name" value="MANNOSE, PHOSPHOLIPASE, LECTIN RECEPTOR RELATED"/>
    <property type="match status" value="1"/>
</dbReference>
<dbReference type="SUPFAM" id="SSF56436">
    <property type="entry name" value="C-type lectin-like"/>
    <property type="match status" value="1"/>
</dbReference>
<proteinExistence type="predicted"/>
<dbReference type="InterPro" id="IPR050111">
    <property type="entry name" value="C-type_lectin/snaclec_domain"/>
</dbReference>
<dbReference type="InterPro" id="IPR016187">
    <property type="entry name" value="CTDL_fold"/>
</dbReference>
<evidence type="ECO:0000313" key="3">
    <source>
        <dbReference type="Ensembl" id="ENSATEP00000004132.2"/>
    </source>
</evidence>
<reference evidence="3" key="3">
    <citation type="submission" date="2025-09" db="UniProtKB">
        <authorList>
            <consortium name="Ensembl"/>
        </authorList>
    </citation>
    <scope>IDENTIFICATION</scope>
</reference>
<feature type="domain" description="C-type lectin" evidence="2">
    <location>
        <begin position="27"/>
        <end position="147"/>
    </location>
</feature>
<evidence type="ECO:0000313" key="4">
    <source>
        <dbReference type="Proteomes" id="UP000265040"/>
    </source>
</evidence>
<dbReference type="InParanoid" id="A0A3Q1H6Y4"/>
<accession>A0A3Q1H6Y4</accession>
<dbReference type="Ensembl" id="ENSATET00000004169.3">
    <property type="protein sequence ID" value="ENSATEP00000004132.2"/>
    <property type="gene ID" value="ENSATEG00000002882.3"/>
</dbReference>
<dbReference type="GeneTree" id="ENSGT01030000234575"/>
<dbReference type="InterPro" id="IPR016186">
    <property type="entry name" value="C-type_lectin-like/link_sf"/>
</dbReference>
<sequence length="155" mass="18086">RTHDSLLSCNKGEPHPYLTCDRGWEQHGGKCYYFSTSGRSWEESRYFCRRRGGDLVKIDSREEQMNFVDDHFWIGLTDVREEGKWLWVDGSPLDTSLTFWSGTEPDDWKDEHPDGEDCASMGEKHGAADLKCWFDRPCNMHQSIICEKPVEIGRY</sequence>
<name>A0A3Q1H6Y4_ANATE</name>
<organism evidence="3 4">
    <name type="scientific">Anabas testudineus</name>
    <name type="common">Climbing perch</name>
    <name type="synonym">Anthias testudineus</name>
    <dbReference type="NCBI Taxonomy" id="64144"/>
    <lineage>
        <taxon>Eukaryota</taxon>
        <taxon>Metazoa</taxon>
        <taxon>Chordata</taxon>
        <taxon>Craniata</taxon>
        <taxon>Vertebrata</taxon>
        <taxon>Euteleostomi</taxon>
        <taxon>Actinopterygii</taxon>
        <taxon>Neopterygii</taxon>
        <taxon>Teleostei</taxon>
        <taxon>Neoteleostei</taxon>
        <taxon>Acanthomorphata</taxon>
        <taxon>Anabantaria</taxon>
        <taxon>Anabantiformes</taxon>
        <taxon>Anabantoidei</taxon>
        <taxon>Anabantidae</taxon>
        <taxon>Anabas</taxon>
    </lineage>
</organism>
<dbReference type="Gene3D" id="3.10.100.10">
    <property type="entry name" value="Mannose-Binding Protein A, subunit A"/>
    <property type="match status" value="1"/>
</dbReference>
<evidence type="ECO:0000259" key="2">
    <source>
        <dbReference type="PROSITE" id="PS50041"/>
    </source>
</evidence>
<evidence type="ECO:0000256" key="1">
    <source>
        <dbReference type="ARBA" id="ARBA00022734"/>
    </source>
</evidence>
<dbReference type="Proteomes" id="UP000265040">
    <property type="component" value="Chromosome 11"/>
</dbReference>
<dbReference type="InterPro" id="IPR033989">
    <property type="entry name" value="CD209-like_CTLD"/>
</dbReference>
<dbReference type="AlphaFoldDB" id="A0A3Q1H6Y4"/>
<dbReference type="OrthoDB" id="538816at2759"/>